<organism evidence="2 3">
    <name type="scientific">Yersinia entomophaga</name>
    <dbReference type="NCBI Taxonomy" id="935293"/>
    <lineage>
        <taxon>Bacteria</taxon>
        <taxon>Pseudomonadati</taxon>
        <taxon>Pseudomonadota</taxon>
        <taxon>Gammaproteobacteria</taxon>
        <taxon>Enterobacterales</taxon>
        <taxon>Yersiniaceae</taxon>
        <taxon>Yersinia</taxon>
    </lineage>
</organism>
<dbReference type="InterPro" id="IPR053144">
    <property type="entry name" value="Acetyltransferase_Butenolide"/>
</dbReference>
<evidence type="ECO:0000313" key="2">
    <source>
        <dbReference type="EMBL" id="ANI31801.1"/>
    </source>
</evidence>
<dbReference type="InterPro" id="IPR000182">
    <property type="entry name" value="GNAT_dom"/>
</dbReference>
<accession>A0ABN4Q0U2</accession>
<dbReference type="CDD" id="cd04301">
    <property type="entry name" value="NAT_SF"/>
    <property type="match status" value="1"/>
</dbReference>
<dbReference type="PANTHER" id="PTHR43233:SF1">
    <property type="entry name" value="FAMILY N-ACETYLTRANSFERASE, PUTATIVE (AFU_ORTHOLOGUE AFUA_6G03350)-RELATED"/>
    <property type="match status" value="1"/>
</dbReference>
<dbReference type="RefSeq" id="WP_064517927.1">
    <property type="nucleotide sequence ID" value="NZ_CBCSBH010000067.1"/>
</dbReference>
<dbReference type="Proteomes" id="UP000266744">
    <property type="component" value="Chromosome"/>
</dbReference>
<evidence type="ECO:0000313" key="3">
    <source>
        <dbReference type="Proteomes" id="UP000266744"/>
    </source>
</evidence>
<protein>
    <submittedName>
        <fullName evidence="2">GNAT family acetyltransferase</fullName>
    </submittedName>
</protein>
<dbReference type="EMBL" id="CP010029">
    <property type="protein sequence ID" value="ANI31801.1"/>
    <property type="molecule type" value="Genomic_DNA"/>
</dbReference>
<gene>
    <name evidence="2" type="ORF">PL78_18500</name>
</gene>
<dbReference type="InterPro" id="IPR016181">
    <property type="entry name" value="Acyl_CoA_acyltransferase"/>
</dbReference>
<dbReference type="SUPFAM" id="SSF55729">
    <property type="entry name" value="Acyl-CoA N-acyltransferases (Nat)"/>
    <property type="match status" value="1"/>
</dbReference>
<dbReference type="PROSITE" id="PS51186">
    <property type="entry name" value="GNAT"/>
    <property type="match status" value="1"/>
</dbReference>
<proteinExistence type="predicted"/>
<dbReference type="PANTHER" id="PTHR43233">
    <property type="entry name" value="FAMILY N-ACETYLTRANSFERASE, PUTATIVE (AFU_ORTHOLOGUE AFUA_6G03350)-RELATED"/>
    <property type="match status" value="1"/>
</dbReference>
<dbReference type="Gene3D" id="3.40.630.30">
    <property type="match status" value="1"/>
</dbReference>
<name>A0ABN4Q0U2_YERET</name>
<reference evidence="3" key="1">
    <citation type="journal article" date="2016" name="Toxins">
        <title>The Draft Genome Sequence of the Yersinia entomophaga Entomopathogenic Type Strain MH96T.</title>
        <authorList>
            <person name="Hurst M.R."/>
            <person name="Beattie A."/>
            <person name="Altermann E."/>
            <person name="Moraga R.M."/>
            <person name="Harper L.A."/>
            <person name="Calder J."/>
            <person name="Laugraud A."/>
        </authorList>
    </citation>
    <scope>NUCLEOTIDE SEQUENCE [LARGE SCALE GENOMIC DNA]</scope>
    <source>
        <strain evidence="3">MH96</strain>
    </source>
</reference>
<dbReference type="Pfam" id="PF13508">
    <property type="entry name" value="Acetyltransf_7"/>
    <property type="match status" value="1"/>
</dbReference>
<feature type="domain" description="N-acetyltransferase" evidence="1">
    <location>
        <begin position="1"/>
        <end position="139"/>
    </location>
</feature>
<evidence type="ECO:0000259" key="1">
    <source>
        <dbReference type="PROSITE" id="PS51186"/>
    </source>
</evidence>
<keyword evidence="3" id="KW-1185">Reference proteome</keyword>
<sequence>MFQISTDKNVLDIELIHDFLSRQSLWAQGISREKVERSLCGSLCFGGYLSGRQVAFARVITDCATFANLVDVFVLPEFRGQGYSKLLLGEVFSHPDLQGLRRFTLATSDTHGLYAQFGFTALSQPQTFMQRYSPNIYRE</sequence>